<protein>
    <submittedName>
        <fullName evidence="1">DUF1127 domain-containing protein</fullName>
    </submittedName>
</protein>
<name>A0ABU3DGA1_9RHOB</name>
<evidence type="ECO:0000313" key="2">
    <source>
        <dbReference type="Proteomes" id="UP001265259"/>
    </source>
</evidence>
<proteinExistence type="predicted"/>
<organism evidence="1 2">
    <name type="scientific">Tropicimonas omnivorans</name>
    <dbReference type="NCBI Taxonomy" id="3075590"/>
    <lineage>
        <taxon>Bacteria</taxon>
        <taxon>Pseudomonadati</taxon>
        <taxon>Pseudomonadota</taxon>
        <taxon>Alphaproteobacteria</taxon>
        <taxon>Rhodobacterales</taxon>
        <taxon>Roseobacteraceae</taxon>
        <taxon>Tropicimonas</taxon>
    </lineage>
</organism>
<keyword evidence="2" id="KW-1185">Reference proteome</keyword>
<dbReference type="EMBL" id="JAVRHL010000002">
    <property type="protein sequence ID" value="MDT0682745.1"/>
    <property type="molecule type" value="Genomic_DNA"/>
</dbReference>
<comment type="caution">
    <text evidence="1">The sequence shown here is derived from an EMBL/GenBank/DDBJ whole genome shotgun (WGS) entry which is preliminary data.</text>
</comment>
<dbReference type="Proteomes" id="UP001265259">
    <property type="component" value="Unassembled WGS sequence"/>
</dbReference>
<reference evidence="1 2" key="1">
    <citation type="submission" date="2023-09" db="EMBL/GenBank/DDBJ databases">
        <authorList>
            <person name="Rey-Velasco X."/>
        </authorList>
    </citation>
    <scope>NUCLEOTIDE SEQUENCE [LARGE SCALE GENOMIC DNA]</scope>
    <source>
        <strain evidence="1 2">F158</strain>
    </source>
</reference>
<sequence length="75" mass="8460">MAFITGTHSNDHASNLGSAIAAPFRAFGRFLVSIGESNARLRRVQELQNMTDAQLAKRGLTRDDIVRYVFRDMLY</sequence>
<accession>A0ABU3DGA1</accession>
<evidence type="ECO:0000313" key="1">
    <source>
        <dbReference type="EMBL" id="MDT0682745.1"/>
    </source>
</evidence>
<gene>
    <name evidence="1" type="ORF">RM543_08605</name>
</gene>
<dbReference type="RefSeq" id="WP_311690592.1">
    <property type="nucleotide sequence ID" value="NZ_JAVRHL010000002.1"/>
</dbReference>